<keyword evidence="12 13" id="KW-0407">Ion channel</keyword>
<keyword evidence="16" id="KW-1185">Reference proteome</keyword>
<feature type="transmembrane region" description="Helical" evidence="13">
    <location>
        <begin position="424"/>
        <end position="443"/>
    </location>
</feature>
<dbReference type="GO" id="GO:0072320">
    <property type="term" value="F:volume-sensitive chloride channel activity"/>
    <property type="evidence" value="ECO:0007669"/>
    <property type="project" value="TreeGrafter"/>
</dbReference>
<keyword evidence="3 13" id="KW-0813">Transport</keyword>
<name>A0A8R1XZM3_ONCVO</name>
<feature type="transmembrane region" description="Helical" evidence="13">
    <location>
        <begin position="216"/>
        <end position="239"/>
    </location>
</feature>
<dbReference type="AlphaFoldDB" id="A0A8R1XZM3"/>
<dbReference type="Pfam" id="PF04906">
    <property type="entry name" value="Tweety"/>
    <property type="match status" value="2"/>
</dbReference>
<keyword evidence="4" id="KW-1003">Cell membrane</keyword>
<evidence type="ECO:0000256" key="8">
    <source>
        <dbReference type="ARBA" id="ARBA00023136"/>
    </source>
</evidence>
<dbReference type="PANTHER" id="PTHR12424">
    <property type="entry name" value="TWEETY-RELATED"/>
    <property type="match status" value="1"/>
</dbReference>
<organism evidence="15 16">
    <name type="scientific">Onchocerca volvulus</name>
    <dbReference type="NCBI Taxonomy" id="6282"/>
    <lineage>
        <taxon>Eukaryota</taxon>
        <taxon>Metazoa</taxon>
        <taxon>Ecdysozoa</taxon>
        <taxon>Nematoda</taxon>
        <taxon>Chromadorea</taxon>
        <taxon>Rhabditida</taxon>
        <taxon>Spirurina</taxon>
        <taxon>Spiruromorpha</taxon>
        <taxon>Filarioidea</taxon>
        <taxon>Onchocercidae</taxon>
        <taxon>Onchocerca</taxon>
    </lineage>
</organism>
<evidence type="ECO:0000256" key="12">
    <source>
        <dbReference type="ARBA" id="ARBA00023303"/>
    </source>
</evidence>
<dbReference type="GO" id="GO:0005229">
    <property type="term" value="F:intracellularly calcium-gated chloride channel activity"/>
    <property type="evidence" value="ECO:0007669"/>
    <property type="project" value="TreeGrafter"/>
</dbReference>
<evidence type="ECO:0000256" key="11">
    <source>
        <dbReference type="ARBA" id="ARBA00023214"/>
    </source>
</evidence>
<evidence type="ECO:0000256" key="7">
    <source>
        <dbReference type="ARBA" id="ARBA00023065"/>
    </source>
</evidence>
<dbReference type="EMBL" id="CMVM020000161">
    <property type="status" value="NOT_ANNOTATED_CDS"/>
    <property type="molecule type" value="Genomic_DNA"/>
</dbReference>
<evidence type="ECO:0000256" key="10">
    <source>
        <dbReference type="ARBA" id="ARBA00023180"/>
    </source>
</evidence>
<evidence type="ECO:0000256" key="3">
    <source>
        <dbReference type="ARBA" id="ARBA00022448"/>
    </source>
</evidence>
<evidence type="ECO:0000256" key="2">
    <source>
        <dbReference type="ARBA" id="ARBA00009849"/>
    </source>
</evidence>
<keyword evidence="10" id="KW-0325">Glycoprotein</keyword>
<evidence type="ECO:0000256" key="6">
    <source>
        <dbReference type="ARBA" id="ARBA00022989"/>
    </source>
</evidence>
<protein>
    <recommendedName>
        <fullName evidence="13">Protein tweety homolog</fullName>
    </recommendedName>
</protein>
<evidence type="ECO:0000256" key="4">
    <source>
        <dbReference type="ARBA" id="ARBA00022475"/>
    </source>
</evidence>
<reference evidence="15" key="2">
    <citation type="submission" date="2022-06" db="UniProtKB">
        <authorList>
            <consortium name="EnsemblMetazoa"/>
        </authorList>
    </citation>
    <scope>IDENTIFICATION</scope>
</reference>
<keyword evidence="9 13" id="KW-0869">Chloride channel</keyword>
<feature type="transmembrane region" description="Helical" evidence="13">
    <location>
        <begin position="84"/>
        <end position="104"/>
    </location>
</feature>
<evidence type="ECO:0000256" key="1">
    <source>
        <dbReference type="ARBA" id="ARBA00004651"/>
    </source>
</evidence>
<feature type="compositionally biased region" description="Low complexity" evidence="14">
    <location>
        <begin position="543"/>
        <end position="557"/>
    </location>
</feature>
<dbReference type="GO" id="GO:0034707">
    <property type="term" value="C:chloride channel complex"/>
    <property type="evidence" value="ECO:0007669"/>
    <property type="project" value="UniProtKB-UniRule"/>
</dbReference>
<feature type="transmembrane region" description="Helical" evidence="13">
    <location>
        <begin position="246"/>
        <end position="268"/>
    </location>
</feature>
<proteinExistence type="inferred from homology"/>
<reference evidence="16" key="1">
    <citation type="submission" date="2013-10" db="EMBL/GenBank/DDBJ databases">
        <title>Genome sequencing of Onchocerca volvulus.</title>
        <authorList>
            <person name="Cotton J."/>
            <person name="Tsai J."/>
            <person name="Stanley E."/>
            <person name="Tracey A."/>
            <person name="Holroyd N."/>
            <person name="Lustigman S."/>
            <person name="Berriman M."/>
        </authorList>
    </citation>
    <scope>NUCLEOTIDE SEQUENCE</scope>
</reference>
<keyword evidence="8 13" id="KW-0472">Membrane</keyword>
<evidence type="ECO:0000256" key="9">
    <source>
        <dbReference type="ARBA" id="ARBA00023173"/>
    </source>
</evidence>
<feature type="region of interest" description="Disordered" evidence="14">
    <location>
        <begin position="530"/>
        <end position="559"/>
    </location>
</feature>
<evidence type="ECO:0000256" key="13">
    <source>
        <dbReference type="RuleBase" id="RU361114"/>
    </source>
</evidence>
<dbReference type="PANTHER" id="PTHR12424:SF8">
    <property type="entry name" value="PROTEIN TWEETY"/>
    <property type="match status" value="1"/>
</dbReference>
<dbReference type="InterPro" id="IPR006990">
    <property type="entry name" value="Tweety"/>
</dbReference>
<evidence type="ECO:0000313" key="15">
    <source>
        <dbReference type="EnsemblMetazoa" id="OVOC5539.1"/>
    </source>
</evidence>
<keyword evidence="5 13" id="KW-0812">Transmembrane</keyword>
<sequence>MASEVLIKILRNIPRFTFDFQPAPKIFTLQFDSYYVQSLFVFVGIILLIGAALLLTITITWICQCCTRQNTNVKSRRRVRQLSLVLFIISIICFFCLGICLFGNEHVNRSIMNSITSAEDISRNLLLADSQSVSLNDYCLKTIKQIDTLSAAVESAAEKTTDLNRTALHEFITVLDSMSQKVDSLGMDLTLLRKVLSGNLFVERSSLYTQRIELERWVLCATLLSIMLIVLFAGVIAFCRQSRKGAVVFSGLGFAIFIVGWLLLTAIFPASVAFIDFCADGSHFIREHMSNETIELFEFYRKCNPATNYANLPSITNVDKINKQLSDIHEMSQKFDLRIKAIFNSSRESVEVASLKKGRDYSFCLLITYQFQLSEQVKTINDGMTVALKNIGALETTVACYTYHNDMLIMERSFCVDGIIGSSILFYCLILLEMFLFALLLIVSKSWHLFARLPSDYVEVDEEDPFFPRGNDSTIPVDIYGSHVLNPRTRFASSLDRTEQSTGTTSATCGLANGSINNHASASTALLNSNVESSTPPWHRGLASQPSASSAANAPPAVGTSSMMRTVYQANTDETAYQLRNYHEQFDV</sequence>
<evidence type="ECO:0000256" key="14">
    <source>
        <dbReference type="SAM" id="MobiDB-lite"/>
    </source>
</evidence>
<dbReference type="EnsemblMetazoa" id="OVOC5539.1">
    <property type="protein sequence ID" value="OVOC5539.1"/>
    <property type="gene ID" value="WBGene00242348"/>
</dbReference>
<keyword evidence="11 13" id="KW-0868">Chloride</keyword>
<dbReference type="GO" id="GO:0005886">
    <property type="term" value="C:plasma membrane"/>
    <property type="evidence" value="ECO:0007669"/>
    <property type="project" value="UniProtKB-SubCell"/>
</dbReference>
<comment type="subcellular location">
    <subcellularLocation>
        <location evidence="1 13">Cell membrane</location>
        <topology evidence="1 13">Multi-pass membrane protein</topology>
    </subcellularLocation>
</comment>
<evidence type="ECO:0000256" key="5">
    <source>
        <dbReference type="ARBA" id="ARBA00022692"/>
    </source>
</evidence>
<dbReference type="OMA" id="TPPWHRG"/>
<feature type="transmembrane region" description="Helical" evidence="13">
    <location>
        <begin position="39"/>
        <end position="63"/>
    </location>
</feature>
<evidence type="ECO:0000313" key="16">
    <source>
        <dbReference type="Proteomes" id="UP000024404"/>
    </source>
</evidence>
<comment type="function">
    <text evidence="13">Probable chloride channel.</text>
</comment>
<accession>A0A8R1XZM3</accession>
<keyword evidence="6 13" id="KW-1133">Transmembrane helix</keyword>
<keyword evidence="7 13" id="KW-0406">Ion transport</keyword>
<dbReference type="Proteomes" id="UP000024404">
    <property type="component" value="Unassembled WGS sequence"/>
</dbReference>
<comment type="similarity">
    <text evidence="2 13">Belongs to the tweety family.</text>
</comment>